<dbReference type="InterPro" id="IPR013849">
    <property type="entry name" value="DNA_helicase_Holl-junc_RuvA_I"/>
</dbReference>
<keyword evidence="2 6" id="KW-0227">DNA damage</keyword>
<feature type="domain" description="Helix-hairpin-helix DNA-binding motif class 1" evidence="7">
    <location>
        <begin position="107"/>
        <end position="126"/>
    </location>
</feature>
<comment type="similarity">
    <text evidence="6">Belongs to the RuvA family.</text>
</comment>
<protein>
    <recommendedName>
        <fullName evidence="6">Holliday junction branch migration complex subunit RuvA</fullName>
    </recommendedName>
</protein>
<gene>
    <name evidence="6 8" type="primary">ruvA</name>
    <name evidence="8" type="ORF">GCM10010968_14200</name>
</gene>
<evidence type="ECO:0000259" key="7">
    <source>
        <dbReference type="SMART" id="SM00278"/>
    </source>
</evidence>
<proteinExistence type="inferred from homology"/>
<comment type="function">
    <text evidence="6">The RuvA-RuvB-RuvC complex processes Holliday junction (HJ) DNA during genetic recombination and DNA repair, while the RuvA-RuvB complex plays an important role in the rescue of blocked DNA replication forks via replication fork reversal (RFR). RuvA specifically binds to HJ cruciform DNA, conferring on it an open structure. The RuvB hexamer acts as an ATP-dependent pump, pulling dsDNA into and through the RuvAB complex. HJ branch migration allows RuvC to scan DNA until it finds its consensus sequence, where it cleaves and resolves the cruciform DNA.</text>
</comment>
<evidence type="ECO:0000256" key="5">
    <source>
        <dbReference type="ARBA" id="ARBA00023204"/>
    </source>
</evidence>
<name>A0ABQ2KLH9_9MICO</name>
<evidence type="ECO:0000256" key="4">
    <source>
        <dbReference type="ARBA" id="ARBA00023172"/>
    </source>
</evidence>
<evidence type="ECO:0000313" key="8">
    <source>
        <dbReference type="EMBL" id="GGN83427.1"/>
    </source>
</evidence>
<dbReference type="GO" id="GO:0004386">
    <property type="term" value="F:helicase activity"/>
    <property type="evidence" value="ECO:0007669"/>
    <property type="project" value="UniProtKB-KW"/>
</dbReference>
<dbReference type="SUPFAM" id="SSF47781">
    <property type="entry name" value="RuvA domain 2-like"/>
    <property type="match status" value="1"/>
</dbReference>
<evidence type="ECO:0000256" key="3">
    <source>
        <dbReference type="ARBA" id="ARBA00023125"/>
    </source>
</evidence>
<keyword evidence="8" id="KW-0347">Helicase</keyword>
<dbReference type="InterPro" id="IPR012340">
    <property type="entry name" value="NA-bd_OB-fold"/>
</dbReference>
<keyword evidence="4 6" id="KW-0233">DNA recombination</keyword>
<organism evidence="8 9">
    <name type="scientific">Agrococcus terreus</name>
    <dbReference type="NCBI Taxonomy" id="574649"/>
    <lineage>
        <taxon>Bacteria</taxon>
        <taxon>Bacillati</taxon>
        <taxon>Actinomycetota</taxon>
        <taxon>Actinomycetes</taxon>
        <taxon>Micrococcales</taxon>
        <taxon>Microbacteriaceae</taxon>
        <taxon>Agrococcus</taxon>
    </lineage>
</organism>
<dbReference type="InterPro" id="IPR011114">
    <property type="entry name" value="RuvA_C"/>
</dbReference>
<keyword evidence="8" id="KW-0067">ATP-binding</keyword>
<evidence type="ECO:0000256" key="6">
    <source>
        <dbReference type="HAMAP-Rule" id="MF_00031"/>
    </source>
</evidence>
<keyword evidence="3 6" id="KW-0238">DNA-binding</keyword>
<keyword evidence="1 6" id="KW-0963">Cytoplasm</keyword>
<keyword evidence="5 6" id="KW-0234">DNA repair</keyword>
<reference evidence="9" key="1">
    <citation type="journal article" date="2019" name="Int. J. Syst. Evol. Microbiol.">
        <title>The Global Catalogue of Microorganisms (GCM) 10K type strain sequencing project: providing services to taxonomists for standard genome sequencing and annotation.</title>
        <authorList>
            <consortium name="The Broad Institute Genomics Platform"/>
            <consortium name="The Broad Institute Genome Sequencing Center for Infectious Disease"/>
            <person name="Wu L."/>
            <person name="Ma J."/>
        </authorList>
    </citation>
    <scope>NUCLEOTIDE SEQUENCE [LARGE SCALE GENOMIC DNA]</scope>
    <source>
        <strain evidence="9">CGMCC 1.6960</strain>
    </source>
</reference>
<dbReference type="HAMAP" id="MF_00031">
    <property type="entry name" value="DNA_HJ_migration_RuvA"/>
    <property type="match status" value="1"/>
</dbReference>
<dbReference type="SUPFAM" id="SSF46929">
    <property type="entry name" value="DNA helicase RuvA subunit, C-terminal domain"/>
    <property type="match status" value="1"/>
</dbReference>
<keyword evidence="9" id="KW-1185">Reference proteome</keyword>
<feature type="region of interest" description="Domain III" evidence="6">
    <location>
        <begin position="149"/>
        <end position="199"/>
    </location>
</feature>
<keyword evidence="8" id="KW-0547">Nucleotide-binding</keyword>
<comment type="domain">
    <text evidence="6">Has three domains with a flexible linker between the domains II and III and assumes an 'L' shape. Domain III is highly mobile and contacts RuvB.</text>
</comment>
<evidence type="ECO:0000256" key="1">
    <source>
        <dbReference type="ARBA" id="ARBA00022490"/>
    </source>
</evidence>
<dbReference type="SUPFAM" id="SSF50249">
    <property type="entry name" value="Nucleic acid-binding proteins"/>
    <property type="match status" value="1"/>
</dbReference>
<dbReference type="InterPro" id="IPR003583">
    <property type="entry name" value="Hlx-hairpin-Hlx_DNA-bd_motif"/>
</dbReference>
<comment type="caution">
    <text evidence="6">Lacks conserved residue(s) required for the propagation of feature annotation.</text>
</comment>
<dbReference type="Pfam" id="PF14520">
    <property type="entry name" value="HHH_5"/>
    <property type="match status" value="1"/>
</dbReference>
<dbReference type="InterPro" id="IPR036267">
    <property type="entry name" value="RuvA_C_sf"/>
</dbReference>
<keyword evidence="8" id="KW-0378">Hydrolase</keyword>
<dbReference type="Proteomes" id="UP000626982">
    <property type="component" value="Unassembled WGS sequence"/>
</dbReference>
<comment type="subcellular location">
    <subcellularLocation>
        <location evidence="6">Cytoplasm</location>
    </subcellularLocation>
</comment>
<feature type="domain" description="Helix-hairpin-helix DNA-binding motif class 1" evidence="7">
    <location>
        <begin position="72"/>
        <end position="91"/>
    </location>
</feature>
<evidence type="ECO:0000313" key="9">
    <source>
        <dbReference type="Proteomes" id="UP000626982"/>
    </source>
</evidence>
<dbReference type="RefSeq" id="WP_188717491.1">
    <property type="nucleotide sequence ID" value="NZ_BAABBD010000002.1"/>
</dbReference>
<dbReference type="Pfam" id="PF01330">
    <property type="entry name" value="RuvA_N"/>
    <property type="match status" value="1"/>
</dbReference>
<dbReference type="EMBL" id="BMLM01000001">
    <property type="protein sequence ID" value="GGN83427.1"/>
    <property type="molecule type" value="Genomic_DNA"/>
</dbReference>
<sequence length="199" mass="19783">MIARLEGTVLSAVGGRLVVGVGGVGLSVAVTPQCSLGARTGSPVSLRTALIVREDELSLYGFETDAELEAFDLLRGVSGVGPKSALGVLAHLAPDELARAVEGGDERAFKAVSGIGPKTAKLIILQLTGKIATPAAAAPAPLAPDARADVLVALTGLGWPERAASDAVERAVVVAPEAAGTTGALLRAALAILGPGARA</sequence>
<dbReference type="Gene3D" id="1.10.150.20">
    <property type="entry name" value="5' to 3' exonuclease, C-terminal subdomain"/>
    <property type="match status" value="1"/>
</dbReference>
<dbReference type="NCBIfam" id="TIGR00084">
    <property type="entry name" value="ruvA"/>
    <property type="match status" value="1"/>
</dbReference>
<comment type="caution">
    <text evidence="8">The sequence shown here is derived from an EMBL/GenBank/DDBJ whole genome shotgun (WGS) entry which is preliminary data.</text>
</comment>
<dbReference type="InterPro" id="IPR010994">
    <property type="entry name" value="RuvA_2-like"/>
</dbReference>
<accession>A0ABQ2KLH9</accession>
<dbReference type="Gene3D" id="1.10.8.10">
    <property type="entry name" value="DNA helicase RuvA subunit, C-terminal domain"/>
    <property type="match status" value="1"/>
</dbReference>
<dbReference type="Gene3D" id="2.40.50.140">
    <property type="entry name" value="Nucleic acid-binding proteins"/>
    <property type="match status" value="1"/>
</dbReference>
<evidence type="ECO:0000256" key="2">
    <source>
        <dbReference type="ARBA" id="ARBA00022763"/>
    </source>
</evidence>
<dbReference type="InterPro" id="IPR000085">
    <property type="entry name" value="RuvA"/>
</dbReference>
<dbReference type="Pfam" id="PF07499">
    <property type="entry name" value="RuvA_C"/>
    <property type="match status" value="1"/>
</dbReference>
<dbReference type="SMART" id="SM00278">
    <property type="entry name" value="HhH1"/>
    <property type="match status" value="2"/>
</dbReference>
<comment type="subunit">
    <text evidence="6">Homotetramer. Forms an RuvA(8)-RuvB(12)-Holliday junction (HJ) complex. HJ DNA is sandwiched between 2 RuvA tetramers; dsDNA enters through RuvA and exits via RuvB. An RuvB hexamer assembles on each DNA strand where it exits the tetramer. Each RuvB hexamer is contacted by two RuvA subunits (via domain III) on 2 adjacent RuvB subunits; this complex drives branch migration. In the full resolvosome a probable DNA-RuvA(4)-RuvB(12)-RuvC(2) complex forms which resolves the HJ.</text>
</comment>